<proteinExistence type="predicted"/>
<feature type="region of interest" description="Disordered" evidence="1">
    <location>
        <begin position="1"/>
        <end position="26"/>
    </location>
</feature>
<accession>A0AAP0IMM3</accession>
<evidence type="ECO:0000313" key="2">
    <source>
        <dbReference type="EMBL" id="KAK9118333.1"/>
    </source>
</evidence>
<organism evidence="2 3">
    <name type="scientific">Stephania cephalantha</name>
    <dbReference type="NCBI Taxonomy" id="152367"/>
    <lineage>
        <taxon>Eukaryota</taxon>
        <taxon>Viridiplantae</taxon>
        <taxon>Streptophyta</taxon>
        <taxon>Embryophyta</taxon>
        <taxon>Tracheophyta</taxon>
        <taxon>Spermatophyta</taxon>
        <taxon>Magnoliopsida</taxon>
        <taxon>Ranunculales</taxon>
        <taxon>Menispermaceae</taxon>
        <taxon>Menispermoideae</taxon>
        <taxon>Cissampelideae</taxon>
        <taxon>Stephania</taxon>
    </lineage>
</organism>
<name>A0AAP0IMM3_9MAGN</name>
<dbReference type="Proteomes" id="UP001419268">
    <property type="component" value="Unassembled WGS sequence"/>
</dbReference>
<protein>
    <submittedName>
        <fullName evidence="2">Uncharacterized protein</fullName>
    </submittedName>
</protein>
<keyword evidence="3" id="KW-1185">Reference proteome</keyword>
<gene>
    <name evidence="2" type="ORF">Scep_016426</name>
</gene>
<evidence type="ECO:0000256" key="1">
    <source>
        <dbReference type="SAM" id="MobiDB-lite"/>
    </source>
</evidence>
<dbReference type="EMBL" id="JBBNAG010000007">
    <property type="protein sequence ID" value="KAK9118333.1"/>
    <property type="molecule type" value="Genomic_DNA"/>
</dbReference>
<evidence type="ECO:0000313" key="3">
    <source>
        <dbReference type="Proteomes" id="UP001419268"/>
    </source>
</evidence>
<comment type="caution">
    <text evidence="2">The sequence shown here is derived from an EMBL/GenBank/DDBJ whole genome shotgun (WGS) entry which is preliminary data.</text>
</comment>
<reference evidence="2 3" key="1">
    <citation type="submission" date="2024-01" db="EMBL/GenBank/DDBJ databases">
        <title>Genome assemblies of Stephania.</title>
        <authorList>
            <person name="Yang L."/>
        </authorList>
    </citation>
    <scope>NUCLEOTIDE SEQUENCE [LARGE SCALE GENOMIC DNA]</scope>
    <source>
        <strain evidence="2">JXDWG</strain>
        <tissue evidence="2">Leaf</tissue>
    </source>
</reference>
<dbReference type="AlphaFoldDB" id="A0AAP0IMM3"/>
<sequence length="70" mass="7802">MKYMGAQPAQLPSHQHMRFPPSAPHQQQSFYVASDGVPDTSWYADSGATSHIATDSYQMMHNKPYGGYPN</sequence>